<accession>A0ABZ2XRR8</accession>
<dbReference type="EC" id="2.7.1.180" evidence="2 11"/>
<dbReference type="InterPro" id="IPR003374">
    <property type="entry name" value="ApbE-like_sf"/>
</dbReference>
<evidence type="ECO:0000256" key="8">
    <source>
        <dbReference type="ARBA" id="ARBA00022842"/>
    </source>
</evidence>
<protein>
    <recommendedName>
        <fullName evidence="3 11">FAD:protein FMN transferase</fullName>
        <ecNumber evidence="2 11">2.7.1.180</ecNumber>
    </recommendedName>
    <alternativeName>
        <fullName evidence="9 11">Flavin transferase</fullName>
    </alternativeName>
</protein>
<evidence type="ECO:0000313" key="13">
    <source>
        <dbReference type="EMBL" id="WZK87510.1"/>
    </source>
</evidence>
<dbReference type="Pfam" id="PF02424">
    <property type="entry name" value="ApbE"/>
    <property type="match status" value="1"/>
</dbReference>
<name>A0ABZ2XRR8_9RHOB</name>
<dbReference type="Gene3D" id="3.10.520.10">
    <property type="entry name" value="ApbE-like domains"/>
    <property type="match status" value="1"/>
</dbReference>
<evidence type="ECO:0000256" key="3">
    <source>
        <dbReference type="ARBA" id="ARBA00016337"/>
    </source>
</evidence>
<dbReference type="SUPFAM" id="SSF143631">
    <property type="entry name" value="ApbE-like"/>
    <property type="match status" value="1"/>
</dbReference>
<evidence type="ECO:0000256" key="10">
    <source>
        <dbReference type="ARBA" id="ARBA00048540"/>
    </source>
</evidence>
<keyword evidence="6 11" id="KW-0479">Metal-binding</keyword>
<keyword evidence="12" id="KW-0732">Signal</keyword>
<keyword evidence="7 11" id="KW-0274">FAD</keyword>
<dbReference type="Proteomes" id="UP001623232">
    <property type="component" value="Chromosome"/>
</dbReference>
<evidence type="ECO:0000256" key="11">
    <source>
        <dbReference type="PIRNR" id="PIRNR006268"/>
    </source>
</evidence>
<comment type="catalytic activity">
    <reaction evidence="10 11">
        <text>L-threonyl-[protein] + FAD = FMN-L-threonyl-[protein] + AMP + H(+)</text>
        <dbReference type="Rhea" id="RHEA:36847"/>
        <dbReference type="Rhea" id="RHEA-COMP:11060"/>
        <dbReference type="Rhea" id="RHEA-COMP:11061"/>
        <dbReference type="ChEBI" id="CHEBI:15378"/>
        <dbReference type="ChEBI" id="CHEBI:30013"/>
        <dbReference type="ChEBI" id="CHEBI:57692"/>
        <dbReference type="ChEBI" id="CHEBI:74257"/>
        <dbReference type="ChEBI" id="CHEBI:456215"/>
        <dbReference type="EC" id="2.7.1.180"/>
    </reaction>
</comment>
<keyword evidence="8 11" id="KW-0460">Magnesium</keyword>
<gene>
    <name evidence="13" type="ORF">QEZ52_12895</name>
</gene>
<evidence type="ECO:0000256" key="7">
    <source>
        <dbReference type="ARBA" id="ARBA00022827"/>
    </source>
</evidence>
<keyword evidence="4 11" id="KW-0285">Flavoprotein</keyword>
<feature type="chain" id="PRO_5046371059" description="FAD:protein FMN transferase" evidence="12">
    <location>
        <begin position="26"/>
        <end position="300"/>
    </location>
</feature>
<keyword evidence="14" id="KW-1185">Reference proteome</keyword>
<dbReference type="GO" id="GO:0016740">
    <property type="term" value="F:transferase activity"/>
    <property type="evidence" value="ECO:0007669"/>
    <property type="project" value="UniProtKB-KW"/>
</dbReference>
<evidence type="ECO:0000256" key="4">
    <source>
        <dbReference type="ARBA" id="ARBA00022630"/>
    </source>
</evidence>
<evidence type="ECO:0000256" key="2">
    <source>
        <dbReference type="ARBA" id="ARBA00011955"/>
    </source>
</evidence>
<dbReference type="PANTHER" id="PTHR30040">
    <property type="entry name" value="THIAMINE BIOSYNTHESIS LIPOPROTEIN APBE"/>
    <property type="match status" value="1"/>
</dbReference>
<evidence type="ECO:0000256" key="1">
    <source>
        <dbReference type="ARBA" id="ARBA00001946"/>
    </source>
</evidence>
<dbReference type="PROSITE" id="PS51318">
    <property type="entry name" value="TAT"/>
    <property type="match status" value="1"/>
</dbReference>
<evidence type="ECO:0000256" key="9">
    <source>
        <dbReference type="ARBA" id="ARBA00031306"/>
    </source>
</evidence>
<dbReference type="EMBL" id="CP123584">
    <property type="protein sequence ID" value="WZK87510.1"/>
    <property type="molecule type" value="Genomic_DNA"/>
</dbReference>
<organism evidence="13 14">
    <name type="scientific">Aliisedimentitalea scapharcae</name>
    <dbReference type="NCBI Taxonomy" id="1524259"/>
    <lineage>
        <taxon>Bacteria</taxon>
        <taxon>Pseudomonadati</taxon>
        <taxon>Pseudomonadota</taxon>
        <taxon>Alphaproteobacteria</taxon>
        <taxon>Rhodobacterales</taxon>
        <taxon>Roseobacteraceae</taxon>
        <taxon>Aliisedimentitalea</taxon>
    </lineage>
</organism>
<evidence type="ECO:0000256" key="5">
    <source>
        <dbReference type="ARBA" id="ARBA00022679"/>
    </source>
</evidence>
<dbReference type="RefSeq" id="WP_406644765.1">
    <property type="nucleotide sequence ID" value="NZ_CP123584.1"/>
</dbReference>
<proteinExistence type="inferred from homology"/>
<dbReference type="PIRSF" id="PIRSF006268">
    <property type="entry name" value="ApbE"/>
    <property type="match status" value="1"/>
</dbReference>
<sequence length="300" mass="31301">MSSLSRRRFLTIAAAGAAIPTGALANVTARWRGVALGAQTSMQIAGVSERQAAPVFAAVEQELNRLETIFSLYRTDSELSRLNRDGSLSAPSAELLNVLSVCSTLHRASGGVFDPSVQPLWAAMARGETGQALDQARAAVGFDAVRFDTTIVRFVGDTPGQALTLNGIAQGAITDRISAVLRHHGMRDVLVNMGEVAALGTRVDGTPWQAGIADPSGQIHQRISLTDRALATSAPLGMTLHNHSHILHPNGQPATHSLASVSAPSAAVADGLSTALCLVGPEQAQTLVNQFPGARIEVLA</sequence>
<comment type="cofactor">
    <cofactor evidence="1">
        <name>Mg(2+)</name>
        <dbReference type="ChEBI" id="CHEBI:18420"/>
    </cofactor>
</comment>
<dbReference type="InterPro" id="IPR024932">
    <property type="entry name" value="ApbE"/>
</dbReference>
<dbReference type="InterPro" id="IPR006311">
    <property type="entry name" value="TAT_signal"/>
</dbReference>
<feature type="signal peptide" evidence="12">
    <location>
        <begin position="1"/>
        <end position="25"/>
    </location>
</feature>
<evidence type="ECO:0000256" key="12">
    <source>
        <dbReference type="SAM" id="SignalP"/>
    </source>
</evidence>
<evidence type="ECO:0000256" key="6">
    <source>
        <dbReference type="ARBA" id="ARBA00022723"/>
    </source>
</evidence>
<evidence type="ECO:0000313" key="14">
    <source>
        <dbReference type="Proteomes" id="UP001623232"/>
    </source>
</evidence>
<keyword evidence="5 11" id="KW-0808">Transferase</keyword>
<dbReference type="PANTHER" id="PTHR30040:SF2">
    <property type="entry name" value="FAD:PROTEIN FMN TRANSFERASE"/>
    <property type="match status" value="1"/>
</dbReference>
<reference evidence="13 14" key="1">
    <citation type="submission" date="2023-04" db="EMBL/GenBank/DDBJ databases">
        <title>Complete genome sequence of Alisedimentitalea scapharcae.</title>
        <authorList>
            <person name="Rong J.-C."/>
            <person name="Yi M.-L."/>
            <person name="Zhao Q."/>
        </authorList>
    </citation>
    <scope>NUCLEOTIDE SEQUENCE [LARGE SCALE GENOMIC DNA]</scope>
    <source>
        <strain evidence="13 14">KCTC 42119</strain>
    </source>
</reference>
<comment type="similarity">
    <text evidence="11">Belongs to the ApbE family.</text>
</comment>